<reference evidence="2 3" key="1">
    <citation type="submission" date="2023-07" db="EMBL/GenBank/DDBJ databases">
        <title>Sorghum-associated microbial communities from plants grown in Nebraska, USA.</title>
        <authorList>
            <person name="Schachtman D."/>
        </authorList>
    </citation>
    <scope>NUCLEOTIDE SEQUENCE [LARGE SCALE GENOMIC DNA]</scope>
    <source>
        <strain evidence="2 3">DS1307</strain>
    </source>
</reference>
<keyword evidence="1" id="KW-0472">Membrane</keyword>
<dbReference type="InterPro" id="IPR013417">
    <property type="entry name" value="CHP02588"/>
</dbReference>
<proteinExistence type="predicted"/>
<gene>
    <name evidence="2" type="ORF">J2T09_004833</name>
</gene>
<sequence length="136" mass="14793">MTEISRRPHSEKPDPHWVEWATGIVSAVLVVAMLGWVGYEALTDKDGPPEFRITITGIAPVSGGHRVEFDIANRATRTAATVNVRGEILDGSRTAEDAEVVIDYVPAQSKSSGALIFREDPGRHEILIRAVGYSDP</sequence>
<name>A0ABT9PZZ9_9HYPH</name>
<dbReference type="NCBIfam" id="TIGR02588">
    <property type="entry name" value="TIGR02588 family protein"/>
    <property type="match status" value="1"/>
</dbReference>
<protein>
    <submittedName>
        <fullName evidence="2">Uncharacterized protein (TIGR02588 family)</fullName>
    </submittedName>
</protein>
<keyword evidence="3" id="KW-1185">Reference proteome</keyword>
<comment type="caution">
    <text evidence="2">The sequence shown here is derived from an EMBL/GenBank/DDBJ whole genome shotgun (WGS) entry which is preliminary data.</text>
</comment>
<feature type="transmembrane region" description="Helical" evidence="1">
    <location>
        <begin position="20"/>
        <end position="42"/>
    </location>
</feature>
<evidence type="ECO:0000313" key="3">
    <source>
        <dbReference type="Proteomes" id="UP001241472"/>
    </source>
</evidence>
<keyword evidence="1" id="KW-0812">Transmembrane</keyword>
<evidence type="ECO:0000256" key="1">
    <source>
        <dbReference type="SAM" id="Phobius"/>
    </source>
</evidence>
<evidence type="ECO:0000313" key="2">
    <source>
        <dbReference type="EMBL" id="MDP9840053.1"/>
    </source>
</evidence>
<accession>A0ABT9PZZ9</accession>
<dbReference type="EMBL" id="JAUSRF010000022">
    <property type="protein sequence ID" value="MDP9840053.1"/>
    <property type="molecule type" value="Genomic_DNA"/>
</dbReference>
<dbReference type="RefSeq" id="WP_306839298.1">
    <property type="nucleotide sequence ID" value="NZ_JAUSRF010000022.1"/>
</dbReference>
<organism evidence="2 3">
    <name type="scientific">Neorhizobium huautlense</name>
    <dbReference type="NCBI Taxonomy" id="67774"/>
    <lineage>
        <taxon>Bacteria</taxon>
        <taxon>Pseudomonadati</taxon>
        <taxon>Pseudomonadota</taxon>
        <taxon>Alphaproteobacteria</taxon>
        <taxon>Hyphomicrobiales</taxon>
        <taxon>Rhizobiaceae</taxon>
        <taxon>Rhizobium/Agrobacterium group</taxon>
        <taxon>Neorhizobium</taxon>
    </lineage>
</organism>
<dbReference type="Proteomes" id="UP001241472">
    <property type="component" value="Unassembled WGS sequence"/>
</dbReference>
<keyword evidence="1" id="KW-1133">Transmembrane helix</keyword>